<protein>
    <submittedName>
        <fullName evidence="1">YheC/YheD family protein</fullName>
    </submittedName>
</protein>
<evidence type="ECO:0000313" key="1">
    <source>
        <dbReference type="EMBL" id="MBB6670939.1"/>
    </source>
</evidence>
<organism evidence="1 2">
    <name type="scientific">Cohnella nanjingensis</name>
    <dbReference type="NCBI Taxonomy" id="1387779"/>
    <lineage>
        <taxon>Bacteria</taxon>
        <taxon>Bacillati</taxon>
        <taxon>Bacillota</taxon>
        <taxon>Bacilli</taxon>
        <taxon>Bacillales</taxon>
        <taxon>Paenibacillaceae</taxon>
        <taxon>Cohnella</taxon>
    </lineage>
</organism>
<keyword evidence="2" id="KW-1185">Reference proteome</keyword>
<dbReference type="Proteomes" id="UP000547209">
    <property type="component" value="Unassembled WGS sequence"/>
</dbReference>
<proteinExistence type="predicted"/>
<accession>A0A7X0RRH7</accession>
<dbReference type="Pfam" id="PF14398">
    <property type="entry name" value="ATPgrasp_YheCD"/>
    <property type="match status" value="1"/>
</dbReference>
<evidence type="ECO:0000313" key="2">
    <source>
        <dbReference type="Proteomes" id="UP000547209"/>
    </source>
</evidence>
<reference evidence="1 2" key="1">
    <citation type="submission" date="2020-08" db="EMBL/GenBank/DDBJ databases">
        <title>Cohnella phylogeny.</title>
        <authorList>
            <person name="Dunlap C."/>
        </authorList>
    </citation>
    <scope>NUCLEOTIDE SEQUENCE [LARGE SCALE GENOMIC DNA]</scope>
    <source>
        <strain evidence="1 2">DSM 28246</strain>
    </source>
</reference>
<dbReference type="RefSeq" id="WP_185142424.1">
    <property type="nucleotide sequence ID" value="NZ_JACJVP010000012.1"/>
</dbReference>
<dbReference type="InterPro" id="IPR026838">
    <property type="entry name" value="YheC/D"/>
</dbReference>
<dbReference type="EMBL" id="JACJVP010000012">
    <property type="protein sequence ID" value="MBB6670939.1"/>
    <property type="molecule type" value="Genomic_DNA"/>
</dbReference>
<name>A0A7X0RRH7_9BACL</name>
<comment type="caution">
    <text evidence="1">The sequence shown here is derived from an EMBL/GenBank/DDBJ whole genome shotgun (WGS) entry which is preliminary data.</text>
</comment>
<sequence>MHHGSGRMLASKWVKTAALLSNRQIAEHIPATRILSPGNLRGMLALYGMVVIKPIRGAGGHGVIKVTKHRSRYSAKYMTRTRTFGSFGALYRHLGRIRRRRVYLIQKGIHLATIGGRPIDYRVKFVKVGARWQFRSMVGRLARRGLFVTNLCRGGSQLTAAQGISRSLSPRLVGVKKRQMRHLTHVATGILERRFPGIGQLGYDYGIDRRGHIWILEVNTRPQ</sequence>
<dbReference type="SUPFAM" id="SSF56059">
    <property type="entry name" value="Glutathione synthetase ATP-binding domain-like"/>
    <property type="match status" value="1"/>
</dbReference>
<dbReference type="AlphaFoldDB" id="A0A7X0RRH7"/>
<gene>
    <name evidence="1" type="ORF">H7C19_09585</name>
</gene>